<dbReference type="SMART" id="SM00490">
    <property type="entry name" value="HELICc"/>
    <property type="match status" value="1"/>
</dbReference>
<evidence type="ECO:0000256" key="5">
    <source>
        <dbReference type="PROSITE-ProRule" id="PRU00023"/>
    </source>
</evidence>
<protein>
    <recommendedName>
        <fullName evidence="6">Helicase C-terminal domain-containing protein</fullName>
    </recommendedName>
</protein>
<dbReference type="GO" id="GO:0005524">
    <property type="term" value="F:ATP binding"/>
    <property type="evidence" value="ECO:0007669"/>
    <property type="project" value="UniProtKB-KW"/>
</dbReference>
<keyword evidence="3" id="KW-0347">Helicase</keyword>
<dbReference type="InterPro" id="IPR059023">
    <property type="entry name" value="RNA_hel_CTD"/>
</dbReference>
<dbReference type="Pfam" id="PF07717">
    <property type="entry name" value="OB_NTP_bind"/>
    <property type="match status" value="1"/>
</dbReference>
<evidence type="ECO:0000256" key="3">
    <source>
        <dbReference type="ARBA" id="ARBA00022806"/>
    </source>
</evidence>
<keyword evidence="8" id="KW-1185">Reference proteome</keyword>
<dbReference type="CDD" id="cd18791">
    <property type="entry name" value="SF2_C_RHA"/>
    <property type="match status" value="1"/>
</dbReference>
<evidence type="ECO:0000313" key="8">
    <source>
        <dbReference type="Proteomes" id="UP001558652"/>
    </source>
</evidence>
<keyword evidence="4" id="KW-0067">ATP-binding</keyword>
<keyword evidence="2" id="KW-0378">Hydrolase</keyword>
<comment type="caution">
    <text evidence="7">The sequence shown here is derived from an EMBL/GenBank/DDBJ whole genome shotgun (WGS) entry which is preliminary data.</text>
</comment>
<dbReference type="PROSITE" id="PS50297">
    <property type="entry name" value="ANK_REP_REGION"/>
    <property type="match status" value="1"/>
</dbReference>
<dbReference type="PANTHER" id="PTHR18934:SF213">
    <property type="entry name" value="3'-5' RNA HELICASE YTHDC2"/>
    <property type="match status" value="1"/>
</dbReference>
<dbReference type="SUPFAM" id="SSF48403">
    <property type="entry name" value="Ankyrin repeat"/>
    <property type="match status" value="1"/>
</dbReference>
<evidence type="ECO:0000313" key="7">
    <source>
        <dbReference type="EMBL" id="KAL1110287.1"/>
    </source>
</evidence>
<name>A0ABD0XSY1_9HEMI</name>
<dbReference type="InterPro" id="IPR007502">
    <property type="entry name" value="Helicase-assoc_dom"/>
</dbReference>
<gene>
    <name evidence="7" type="ORF">AAG570_008364</name>
</gene>
<reference evidence="7 8" key="1">
    <citation type="submission" date="2024-07" db="EMBL/GenBank/DDBJ databases">
        <title>Chromosome-level genome assembly of the water stick insect Ranatra chinensis (Heteroptera: Nepidae).</title>
        <authorList>
            <person name="Liu X."/>
        </authorList>
    </citation>
    <scope>NUCLEOTIDE SEQUENCE [LARGE SCALE GENOMIC DNA]</scope>
    <source>
        <strain evidence="7">Cailab_2021Rc</strain>
        <tissue evidence="7">Muscle</tissue>
    </source>
</reference>
<sequence length="690" mass="77506">MDSAIAEAWAYGSDNAFAQMLYMIQSENVPVDYQHSETGITPLMVAGARGSTEIIEQLFVLGADPYIKSCNHYTALDWAKYLDNTNVLEALQGYLITYESDKSGTCPEPECEKKLSESDRKLLQLYQNSVDDEVIDSDLILALLVNINNEGPKGAILVFLPGYDSITAMRELILHEEKKLFHKNKVLVLVLHANMQTCDQKLVFKAPPPGTRKIILSTNVGETSITIDDVVFVIDSGKVKEKSYNPSFGMSQLSTVWISKSCAQQRKGRAGRTQPGICYRLYSTVRYESFPQYRTPDILRSPLQELCLFSKLLAPPNTSIVDFLSRAIDPPSSIMSRCAVILLKTIDALDTWEDLTDLGHHLVELPVEPRHGKMLIYACVLKCLDPILTIVSCLSYREVFSLPAVPEERKHANQERIRFSSGSLSDHMVFLRVFQEWQIARKQNREKQFCSEHFVNGATMEYIVGTRAQLMAQLRASGFVKSKGPGDIKYVNTNSENWAVVKAALVAGLYPNLARVDRDHNVIRTTKEHKVGMHANSVLQDGKHEDASSVISRLPTDWVIYEELARVGRLVQLRTATVVSPLTVALFAGPSKIPFDAVSDTHRSQDSDSNEEEVAPDLNATLKLDDWIIFRMDSECAQLVLQLRIKWHSLLAKKLRAANSNKMLNLVLFETITFSPIKLLLFQLIFACIM</sequence>
<feature type="domain" description="Helicase C-terminal" evidence="6">
    <location>
        <begin position="139"/>
        <end position="314"/>
    </location>
</feature>
<dbReference type="Gene3D" id="1.25.40.20">
    <property type="entry name" value="Ankyrin repeat-containing domain"/>
    <property type="match status" value="1"/>
</dbReference>
<dbReference type="InterPro" id="IPR001650">
    <property type="entry name" value="Helicase_C-like"/>
</dbReference>
<dbReference type="Pfam" id="PF00271">
    <property type="entry name" value="Helicase_C"/>
    <property type="match status" value="1"/>
</dbReference>
<dbReference type="AlphaFoldDB" id="A0ABD0XSY1"/>
<dbReference type="InterPro" id="IPR036770">
    <property type="entry name" value="Ankyrin_rpt-contain_sf"/>
</dbReference>
<evidence type="ECO:0000259" key="6">
    <source>
        <dbReference type="PROSITE" id="PS51194"/>
    </source>
</evidence>
<dbReference type="SMART" id="SM00847">
    <property type="entry name" value="HA2"/>
    <property type="match status" value="1"/>
</dbReference>
<organism evidence="7 8">
    <name type="scientific">Ranatra chinensis</name>
    <dbReference type="NCBI Taxonomy" id="642074"/>
    <lineage>
        <taxon>Eukaryota</taxon>
        <taxon>Metazoa</taxon>
        <taxon>Ecdysozoa</taxon>
        <taxon>Arthropoda</taxon>
        <taxon>Hexapoda</taxon>
        <taxon>Insecta</taxon>
        <taxon>Pterygota</taxon>
        <taxon>Neoptera</taxon>
        <taxon>Paraneoptera</taxon>
        <taxon>Hemiptera</taxon>
        <taxon>Heteroptera</taxon>
        <taxon>Panheteroptera</taxon>
        <taxon>Nepomorpha</taxon>
        <taxon>Nepidae</taxon>
        <taxon>Ranatrinae</taxon>
        <taxon>Ranatra</taxon>
    </lineage>
</organism>
<dbReference type="PROSITE" id="PS51194">
    <property type="entry name" value="HELICASE_CTER"/>
    <property type="match status" value="1"/>
</dbReference>
<evidence type="ECO:0000256" key="2">
    <source>
        <dbReference type="ARBA" id="ARBA00022801"/>
    </source>
</evidence>
<proteinExistence type="predicted"/>
<dbReference type="FunFam" id="1.20.120.1080:FF:000008">
    <property type="entry name" value="probable ATP-dependent RNA helicase YTHDC2"/>
    <property type="match status" value="1"/>
</dbReference>
<dbReference type="PROSITE" id="PS50088">
    <property type="entry name" value="ANK_REPEAT"/>
    <property type="match status" value="1"/>
</dbReference>
<dbReference type="SUPFAM" id="SSF52540">
    <property type="entry name" value="P-loop containing nucleoside triphosphate hydrolases"/>
    <property type="match status" value="1"/>
</dbReference>
<evidence type="ECO:0000256" key="1">
    <source>
        <dbReference type="ARBA" id="ARBA00022741"/>
    </source>
</evidence>
<dbReference type="Pfam" id="PF26026">
    <property type="entry name" value="RNA_hel_CTD"/>
    <property type="match status" value="1"/>
</dbReference>
<dbReference type="PANTHER" id="PTHR18934">
    <property type="entry name" value="ATP-DEPENDENT RNA HELICASE"/>
    <property type="match status" value="1"/>
</dbReference>
<feature type="repeat" description="ANK" evidence="5">
    <location>
        <begin position="38"/>
        <end position="70"/>
    </location>
</feature>
<dbReference type="InterPro" id="IPR048333">
    <property type="entry name" value="HA2_WH"/>
</dbReference>
<keyword evidence="5" id="KW-0040">ANK repeat</keyword>
<dbReference type="EMBL" id="JBFDAA010000023">
    <property type="protein sequence ID" value="KAL1110287.1"/>
    <property type="molecule type" value="Genomic_DNA"/>
</dbReference>
<dbReference type="Gene3D" id="3.40.50.300">
    <property type="entry name" value="P-loop containing nucleotide triphosphate hydrolases"/>
    <property type="match status" value="1"/>
</dbReference>
<dbReference type="Proteomes" id="UP001558652">
    <property type="component" value="Unassembled WGS sequence"/>
</dbReference>
<dbReference type="Gene3D" id="1.20.120.1080">
    <property type="match status" value="1"/>
</dbReference>
<dbReference type="Pfam" id="PF04408">
    <property type="entry name" value="WHD_HA2"/>
    <property type="match status" value="1"/>
</dbReference>
<accession>A0ABD0XSY1</accession>
<dbReference type="InterPro" id="IPR011709">
    <property type="entry name" value="DEAD-box_helicase_OB_fold"/>
</dbReference>
<dbReference type="InterPro" id="IPR027417">
    <property type="entry name" value="P-loop_NTPase"/>
</dbReference>
<evidence type="ECO:0000256" key="4">
    <source>
        <dbReference type="ARBA" id="ARBA00022840"/>
    </source>
</evidence>
<dbReference type="Pfam" id="PF21010">
    <property type="entry name" value="HA2_C"/>
    <property type="match status" value="1"/>
</dbReference>
<keyword evidence="1" id="KW-0547">Nucleotide-binding</keyword>
<dbReference type="InterPro" id="IPR002110">
    <property type="entry name" value="Ankyrin_rpt"/>
</dbReference>